<comment type="caution">
    <text evidence="4">The sequence shown here is derived from an EMBL/GenBank/DDBJ whole genome shotgun (WGS) entry which is preliminary data.</text>
</comment>
<keyword evidence="3" id="KW-0472">Membrane</keyword>
<organism evidence="4 5">
    <name type="scientific">Cyclotella atomus</name>
    <dbReference type="NCBI Taxonomy" id="382360"/>
    <lineage>
        <taxon>Eukaryota</taxon>
        <taxon>Sar</taxon>
        <taxon>Stramenopiles</taxon>
        <taxon>Ochrophyta</taxon>
        <taxon>Bacillariophyta</taxon>
        <taxon>Coscinodiscophyceae</taxon>
        <taxon>Thalassiosirophycidae</taxon>
        <taxon>Stephanodiscales</taxon>
        <taxon>Stephanodiscaceae</taxon>
        <taxon>Cyclotella</taxon>
    </lineage>
</organism>
<evidence type="ECO:0000256" key="1">
    <source>
        <dbReference type="SAM" id="Coils"/>
    </source>
</evidence>
<feature type="coiled-coil region" evidence="1">
    <location>
        <begin position="417"/>
        <end position="444"/>
    </location>
</feature>
<protein>
    <submittedName>
        <fullName evidence="4">Uncharacterized protein</fullName>
    </submittedName>
</protein>
<gene>
    <name evidence="4" type="ORF">ACHAWO_000477</name>
</gene>
<evidence type="ECO:0000313" key="5">
    <source>
        <dbReference type="Proteomes" id="UP001530400"/>
    </source>
</evidence>
<name>A0ABD3PIE9_9STRA</name>
<dbReference type="Proteomes" id="UP001530400">
    <property type="component" value="Unassembled WGS sequence"/>
</dbReference>
<accession>A0ABD3PIE9</accession>
<keyword evidence="3" id="KW-0812">Transmembrane</keyword>
<dbReference type="AlphaFoldDB" id="A0ABD3PIE9"/>
<keyword evidence="3" id="KW-1133">Transmembrane helix</keyword>
<keyword evidence="1" id="KW-0175">Coiled coil</keyword>
<feature type="region of interest" description="Disordered" evidence="2">
    <location>
        <begin position="1"/>
        <end position="41"/>
    </location>
</feature>
<evidence type="ECO:0000256" key="3">
    <source>
        <dbReference type="SAM" id="Phobius"/>
    </source>
</evidence>
<sequence length="480" mass="54494">MMRSPLATIQGKSISPKKMQKTIGVSSCRENAPPNRSPKRTAIVLQKPTNSKENTCRRSKNLVADTSDAQMSRDLFKSENSNLTPRIAMLEADTSNLLSRLQASYKTSRDILQEIYREKADILDFSPMKTVCSDDGESKEYEDVSLYCEGKQFSSTGGVEIDSYQEVSSYCVDKMLLLSTAAELDAIKKERTDLLLENDDLRQQIQFKSACCIQAESSIASLIKLVKEKEAAIEEYDAFLRLNDQSNAKIMKAMEVEQMRQLAALNEKLESSSNEIHELETRLEAMESSWSHYKGMCKLKNRQLESAVETAANLERTENENSDLQVLVKNQSSRIDYLTKLNDEINEVLASLTMMLHEKEGAIGDWVNFSKMNEVASKKLFEHIGKKHQEELQHNDEMISGLLGIIKRQKFGESEYLQVQLKEKTNLQMEVDAMKQRLDAYDLDDQRLTDTHVILAVITLSSGILLLFWSYIVSDITNCL</sequence>
<evidence type="ECO:0000313" key="4">
    <source>
        <dbReference type="EMBL" id="KAL3787677.1"/>
    </source>
</evidence>
<reference evidence="4 5" key="1">
    <citation type="submission" date="2024-10" db="EMBL/GenBank/DDBJ databases">
        <title>Updated reference genomes for cyclostephanoid diatoms.</title>
        <authorList>
            <person name="Roberts W.R."/>
            <person name="Alverson A.J."/>
        </authorList>
    </citation>
    <scope>NUCLEOTIDE SEQUENCE [LARGE SCALE GENOMIC DNA]</scope>
    <source>
        <strain evidence="4 5">AJA010-31</strain>
    </source>
</reference>
<dbReference type="EMBL" id="JALLPJ020000600">
    <property type="protein sequence ID" value="KAL3787677.1"/>
    <property type="molecule type" value="Genomic_DNA"/>
</dbReference>
<keyword evidence="5" id="KW-1185">Reference proteome</keyword>
<evidence type="ECO:0000256" key="2">
    <source>
        <dbReference type="SAM" id="MobiDB-lite"/>
    </source>
</evidence>
<feature type="coiled-coil region" evidence="1">
    <location>
        <begin position="255"/>
        <end position="334"/>
    </location>
</feature>
<feature type="transmembrane region" description="Helical" evidence="3">
    <location>
        <begin position="453"/>
        <end position="472"/>
    </location>
</feature>
<proteinExistence type="predicted"/>